<evidence type="ECO:0000313" key="2">
    <source>
        <dbReference type="EMBL" id="KAJ9152203.1"/>
    </source>
</evidence>
<proteinExistence type="predicted"/>
<name>A0AA38S1G8_9PEZI</name>
<sequence length="197" mass="22419">MRVSQFLGLVVLPLTAAMPAAMPHHVSEVGKPLDRRAIMVDGSQFNFSPFNLTNMGMECARPSPEEMYACELRFDWHDPNSVKQNDVNACSCIYKWSWDGKTAGAGENNTYTESYSMCYKKLPVYFEMRIASFNSSDNFSLEIAHRYHDSENFTAPWDYPLTFSQQAFHLPMISREDNLFRLYDAGPILANITAVSD</sequence>
<reference evidence="2" key="1">
    <citation type="submission" date="2022-07" db="EMBL/GenBank/DDBJ databases">
        <title>Fungi with potential for degradation of polypropylene.</title>
        <authorList>
            <person name="Gostincar C."/>
        </authorList>
    </citation>
    <scope>NUCLEOTIDE SEQUENCE</scope>
    <source>
        <strain evidence="2">EXF-13287</strain>
    </source>
</reference>
<dbReference type="EMBL" id="JANBVN010000059">
    <property type="protein sequence ID" value="KAJ9152203.1"/>
    <property type="molecule type" value="Genomic_DNA"/>
</dbReference>
<protein>
    <submittedName>
        <fullName evidence="2">Uncharacterized protein</fullName>
    </submittedName>
</protein>
<accession>A0AA38S1G8</accession>
<keyword evidence="1" id="KW-0732">Signal</keyword>
<evidence type="ECO:0000313" key="3">
    <source>
        <dbReference type="Proteomes" id="UP001174691"/>
    </source>
</evidence>
<feature type="chain" id="PRO_5041382748" evidence="1">
    <location>
        <begin position="22"/>
        <end position="197"/>
    </location>
</feature>
<dbReference type="Proteomes" id="UP001174691">
    <property type="component" value="Unassembled WGS sequence"/>
</dbReference>
<keyword evidence="3" id="KW-1185">Reference proteome</keyword>
<gene>
    <name evidence="2" type="ORF">NKR19_g4655</name>
</gene>
<organism evidence="2 3">
    <name type="scientific">Coniochaeta hoffmannii</name>
    <dbReference type="NCBI Taxonomy" id="91930"/>
    <lineage>
        <taxon>Eukaryota</taxon>
        <taxon>Fungi</taxon>
        <taxon>Dikarya</taxon>
        <taxon>Ascomycota</taxon>
        <taxon>Pezizomycotina</taxon>
        <taxon>Sordariomycetes</taxon>
        <taxon>Sordariomycetidae</taxon>
        <taxon>Coniochaetales</taxon>
        <taxon>Coniochaetaceae</taxon>
        <taxon>Coniochaeta</taxon>
    </lineage>
</organism>
<dbReference type="AlphaFoldDB" id="A0AA38S1G8"/>
<comment type="caution">
    <text evidence="2">The sequence shown here is derived from an EMBL/GenBank/DDBJ whole genome shotgun (WGS) entry which is preliminary data.</text>
</comment>
<evidence type="ECO:0000256" key="1">
    <source>
        <dbReference type="SAM" id="SignalP"/>
    </source>
</evidence>
<feature type="signal peptide" evidence="1">
    <location>
        <begin position="1"/>
        <end position="21"/>
    </location>
</feature>